<protein>
    <submittedName>
        <fullName evidence="2">Uncharacterized protein</fullName>
    </submittedName>
</protein>
<accession>A0A916EI29</accession>
<feature type="compositionally biased region" description="Polar residues" evidence="1">
    <location>
        <begin position="47"/>
        <end position="57"/>
    </location>
</feature>
<evidence type="ECO:0000313" key="3">
    <source>
        <dbReference type="Proteomes" id="UP000684084"/>
    </source>
</evidence>
<name>A0A916EI29_9GLOM</name>
<feature type="compositionally biased region" description="Basic and acidic residues" evidence="1">
    <location>
        <begin position="8"/>
        <end position="39"/>
    </location>
</feature>
<feature type="region of interest" description="Disordered" evidence="1">
    <location>
        <begin position="1"/>
        <end position="174"/>
    </location>
</feature>
<proteinExistence type="predicted"/>
<sequence>MDLLKTFLDPDSKPIDKPNPRKGFNDNHINKNSSKLREELSDEMPQYQKNDFAWSSNKKNDSTQKNDFAWASNKKNDSTQKNDFAWSSNKKKNDSTQKNDSAWTSNKKNDSTQKNDFAWSSNKKNESTQKNDSAWTSNKKNDSTQKNDFAWSSNKKNESTQKNDSAWASNKNYAQASQIQNTDTSKAMENDNNSYSVNYVNKAYLWEEDNIVIEDKRDDYSQTFI</sequence>
<comment type="caution">
    <text evidence="2">The sequence shown here is derived from an EMBL/GenBank/DDBJ whole genome shotgun (WGS) entry which is preliminary data.</text>
</comment>
<evidence type="ECO:0000256" key="1">
    <source>
        <dbReference type="SAM" id="MobiDB-lite"/>
    </source>
</evidence>
<dbReference type="EMBL" id="CAGKOT010000051">
    <property type="protein sequence ID" value="CAB5384444.1"/>
    <property type="molecule type" value="Genomic_DNA"/>
</dbReference>
<reference evidence="2" key="1">
    <citation type="submission" date="2020-05" db="EMBL/GenBank/DDBJ databases">
        <authorList>
            <person name="Rincon C."/>
            <person name="Sanders R I."/>
            <person name="Robbins C."/>
            <person name="Chaturvedi A."/>
        </authorList>
    </citation>
    <scope>NUCLEOTIDE SEQUENCE</scope>
    <source>
        <strain evidence="2">CHB12</strain>
    </source>
</reference>
<organism evidence="2 3">
    <name type="scientific">Rhizophagus irregularis</name>
    <dbReference type="NCBI Taxonomy" id="588596"/>
    <lineage>
        <taxon>Eukaryota</taxon>
        <taxon>Fungi</taxon>
        <taxon>Fungi incertae sedis</taxon>
        <taxon>Mucoromycota</taxon>
        <taxon>Glomeromycotina</taxon>
        <taxon>Glomeromycetes</taxon>
        <taxon>Glomerales</taxon>
        <taxon>Glomeraceae</taxon>
        <taxon>Rhizophagus</taxon>
    </lineage>
</organism>
<evidence type="ECO:0000313" key="2">
    <source>
        <dbReference type="EMBL" id="CAB5384444.1"/>
    </source>
</evidence>
<gene>
    <name evidence="2" type="ORF">CHRIB12_LOCUS18869</name>
</gene>
<feature type="compositionally biased region" description="Polar residues" evidence="1">
    <location>
        <begin position="162"/>
        <end position="174"/>
    </location>
</feature>
<dbReference type="AlphaFoldDB" id="A0A916EI29"/>
<dbReference type="Proteomes" id="UP000684084">
    <property type="component" value="Unassembled WGS sequence"/>
</dbReference>